<dbReference type="Proteomes" id="UP001375240">
    <property type="component" value="Unassembled WGS sequence"/>
</dbReference>
<keyword evidence="2" id="KW-1185">Reference proteome</keyword>
<evidence type="ECO:0008006" key="3">
    <source>
        <dbReference type="Google" id="ProtNLM"/>
    </source>
</evidence>
<protein>
    <recommendedName>
        <fullName evidence="3">HNH nuclease domain-containing protein</fullName>
    </recommendedName>
</protein>
<dbReference type="AlphaFoldDB" id="A0AAV9UFL4"/>
<evidence type="ECO:0000313" key="1">
    <source>
        <dbReference type="EMBL" id="KAK6340720.1"/>
    </source>
</evidence>
<reference evidence="1 2" key="1">
    <citation type="submission" date="2019-10" db="EMBL/GenBank/DDBJ databases">
        <authorList>
            <person name="Palmer J.M."/>
        </authorList>
    </citation>
    <scope>NUCLEOTIDE SEQUENCE [LARGE SCALE GENOMIC DNA]</scope>
    <source>
        <strain evidence="1 2">TWF696</strain>
    </source>
</reference>
<organism evidence="1 2">
    <name type="scientific">Orbilia brochopaga</name>
    <dbReference type="NCBI Taxonomy" id="3140254"/>
    <lineage>
        <taxon>Eukaryota</taxon>
        <taxon>Fungi</taxon>
        <taxon>Dikarya</taxon>
        <taxon>Ascomycota</taxon>
        <taxon>Pezizomycotina</taxon>
        <taxon>Orbiliomycetes</taxon>
        <taxon>Orbiliales</taxon>
        <taxon>Orbiliaceae</taxon>
        <taxon>Orbilia</taxon>
    </lineage>
</organism>
<gene>
    <name evidence="1" type="ORF">TWF696_009044</name>
</gene>
<proteinExistence type="predicted"/>
<accession>A0AAV9UFL4</accession>
<name>A0AAV9UFL4_9PEZI</name>
<evidence type="ECO:0000313" key="2">
    <source>
        <dbReference type="Proteomes" id="UP001375240"/>
    </source>
</evidence>
<sequence>MLYAVELATMHMLSLETKSLSLPDAFRMLSMHIADIRTPNPDNYDNGWRDLEISLPAAIKASAHRSASQDLQFDCHGVKVSVAHLIHALVTYSYDTAAVAWDLYGYLVADANVKRVLERLVVLDGDGGSRTAWARPVEGTWAQAAGMLVMEADVTRALTAWARSWFDGLLVPFMTNGGAKSADTISPETSDRLREQLLARDGPITVVGSIVDRSFLGYPTTVDPSHYRAAGALSPAHIIPLAATTNPHLRSLLEIFAGGKVTAAELTRKRINDASNTLLLTHDQIDDLGEFIFSIETDESPAATGYSLRVYTMLTGPSLNGCHDRDDLYFAEYQDEHDNGMRVPLPDPRFCNIHTAIAKVVHGAGAGPAIAAVMSQERTANMQDAAATVEIWGNGGWEYLQRELRCLAANPVDDIDVYDV</sequence>
<comment type="caution">
    <text evidence="1">The sequence shown here is derived from an EMBL/GenBank/DDBJ whole genome shotgun (WGS) entry which is preliminary data.</text>
</comment>
<dbReference type="EMBL" id="JAVHNQ010000008">
    <property type="protein sequence ID" value="KAK6340720.1"/>
    <property type="molecule type" value="Genomic_DNA"/>
</dbReference>